<gene>
    <name evidence="1" type="primary">LOC114776359</name>
</gene>
<dbReference type="InterPro" id="IPR016821">
    <property type="entry name" value="G0S2"/>
</dbReference>
<dbReference type="AlphaFoldDB" id="A0AAY4BJP6"/>
<organism evidence="1 2">
    <name type="scientific">Denticeps clupeoides</name>
    <name type="common">denticle herring</name>
    <dbReference type="NCBI Taxonomy" id="299321"/>
    <lineage>
        <taxon>Eukaryota</taxon>
        <taxon>Metazoa</taxon>
        <taxon>Chordata</taxon>
        <taxon>Craniata</taxon>
        <taxon>Vertebrata</taxon>
        <taxon>Euteleostomi</taxon>
        <taxon>Actinopterygii</taxon>
        <taxon>Neopterygii</taxon>
        <taxon>Teleostei</taxon>
        <taxon>Clupei</taxon>
        <taxon>Clupeiformes</taxon>
        <taxon>Denticipitoidei</taxon>
        <taxon>Denticipitidae</taxon>
        <taxon>Denticeps</taxon>
    </lineage>
</organism>
<dbReference type="Ensembl" id="ENSDCDT00010023127.1">
    <property type="protein sequence ID" value="ENSDCDP00010021128.1"/>
    <property type="gene ID" value="ENSDCDG00010010295.1"/>
</dbReference>
<reference evidence="1" key="1">
    <citation type="submission" date="2025-08" db="UniProtKB">
        <authorList>
            <consortium name="Ensembl"/>
        </authorList>
    </citation>
    <scope>IDENTIFICATION</scope>
</reference>
<evidence type="ECO:0000313" key="2">
    <source>
        <dbReference type="Proteomes" id="UP000694580"/>
    </source>
</evidence>
<dbReference type="Proteomes" id="UP000694580">
    <property type="component" value="Unplaced"/>
</dbReference>
<keyword evidence="2" id="KW-1185">Reference proteome</keyword>
<reference evidence="1" key="2">
    <citation type="submission" date="2025-09" db="UniProtKB">
        <authorList>
            <consortium name="Ensembl"/>
        </authorList>
    </citation>
    <scope>IDENTIFICATION</scope>
</reference>
<dbReference type="GeneTree" id="ENSGT01120000277825"/>
<protein>
    <submittedName>
        <fullName evidence="1">Uncharacterized protein</fullName>
    </submittedName>
</protein>
<dbReference type="PANTHER" id="PTHR15570:SF2">
    <property type="entry name" value="G0_G1 SWITCH PROTEIN 2"/>
    <property type="match status" value="1"/>
</dbReference>
<dbReference type="PANTHER" id="PTHR15570">
    <property type="entry name" value="G0/G1 SWITCH PROTEIN 2"/>
    <property type="match status" value="1"/>
</dbReference>
<dbReference type="GeneID" id="114776359"/>
<dbReference type="RefSeq" id="XP_028822618.1">
    <property type="nucleotide sequence ID" value="XM_028966785.1"/>
</dbReference>
<proteinExistence type="predicted"/>
<sequence length="136" mass="15013">MWRNSEALWPLILRKGTTCTSGHSTMETMKEILPFARELMAQGCSRGTLRMYLLGSGFALCGLVGGLADAASYLLFEQEDGNTESDGFVLEEPQAERIEPISSADTLDLLEEEILAKAKQHPANRQRKLSIRSHAS</sequence>
<name>A0AAY4BJP6_9TELE</name>
<evidence type="ECO:0000313" key="1">
    <source>
        <dbReference type="Ensembl" id="ENSDCDP00010021128.1"/>
    </source>
</evidence>
<accession>A0AAY4BJP6</accession>
<dbReference type="Pfam" id="PF15103">
    <property type="entry name" value="G0-G1_switch_2"/>
    <property type="match status" value="1"/>
</dbReference>